<feature type="transmembrane region" description="Helical" evidence="2">
    <location>
        <begin position="70"/>
        <end position="87"/>
    </location>
</feature>
<dbReference type="InterPro" id="IPR011701">
    <property type="entry name" value="MFS"/>
</dbReference>
<reference evidence="3 4" key="1">
    <citation type="submission" date="2017-06" db="EMBL/GenBank/DDBJ databases">
        <title>Draft genome sequence of anaerobic fermentative bacterium Anaeromicrobium sediminis DY2726D isolated from West Pacific Ocean sediments.</title>
        <authorList>
            <person name="Zeng X."/>
        </authorList>
    </citation>
    <scope>NUCLEOTIDE SEQUENCE [LARGE SCALE GENOMIC DNA]</scope>
    <source>
        <strain evidence="3 4">DY2726D</strain>
    </source>
</reference>
<gene>
    <name evidence="3" type="ORF">CCE28_18900</name>
</gene>
<dbReference type="AlphaFoldDB" id="A0A267MCU0"/>
<keyword evidence="2" id="KW-1133">Transmembrane helix</keyword>
<dbReference type="SUPFAM" id="SSF103473">
    <property type="entry name" value="MFS general substrate transporter"/>
    <property type="match status" value="1"/>
</dbReference>
<keyword evidence="2" id="KW-0472">Membrane</keyword>
<name>A0A267MCU0_9FIRM</name>
<dbReference type="Proteomes" id="UP000216024">
    <property type="component" value="Unassembled WGS sequence"/>
</dbReference>
<feature type="transmembrane region" description="Helical" evidence="2">
    <location>
        <begin position="157"/>
        <end position="178"/>
    </location>
</feature>
<dbReference type="EMBL" id="NIBG01000026">
    <property type="protein sequence ID" value="PAB57369.1"/>
    <property type="molecule type" value="Genomic_DNA"/>
</dbReference>
<organism evidence="3 4">
    <name type="scientific">Anaeromicrobium sediminis</name>
    <dbReference type="NCBI Taxonomy" id="1478221"/>
    <lineage>
        <taxon>Bacteria</taxon>
        <taxon>Bacillati</taxon>
        <taxon>Bacillota</taxon>
        <taxon>Clostridia</taxon>
        <taxon>Peptostreptococcales</taxon>
        <taxon>Thermotaleaceae</taxon>
        <taxon>Anaeromicrobium</taxon>
    </lineage>
</organism>
<feature type="transmembrane region" description="Helical" evidence="2">
    <location>
        <begin position="129"/>
        <end position="151"/>
    </location>
</feature>
<keyword evidence="4" id="KW-1185">Reference proteome</keyword>
<evidence type="ECO:0000313" key="4">
    <source>
        <dbReference type="Proteomes" id="UP000216024"/>
    </source>
</evidence>
<dbReference type="Pfam" id="PF07690">
    <property type="entry name" value="MFS_1"/>
    <property type="match status" value="1"/>
</dbReference>
<comment type="subcellular location">
    <subcellularLocation>
        <location evidence="1">Cell membrane</location>
        <topology evidence="1">Multi-pass membrane protein</topology>
    </subcellularLocation>
</comment>
<feature type="transmembrane region" description="Helical" evidence="2">
    <location>
        <begin position="93"/>
        <end position="117"/>
    </location>
</feature>
<dbReference type="RefSeq" id="WP_095135308.1">
    <property type="nucleotide sequence ID" value="NZ_NIBG01000026.1"/>
</dbReference>
<keyword evidence="2" id="KW-0812">Transmembrane</keyword>
<evidence type="ECO:0000256" key="1">
    <source>
        <dbReference type="ARBA" id="ARBA00004651"/>
    </source>
</evidence>
<dbReference type="GO" id="GO:0022857">
    <property type="term" value="F:transmembrane transporter activity"/>
    <property type="evidence" value="ECO:0007669"/>
    <property type="project" value="InterPro"/>
</dbReference>
<comment type="caution">
    <text evidence="3">The sequence shown here is derived from an EMBL/GenBank/DDBJ whole genome shotgun (WGS) entry which is preliminary data.</text>
</comment>
<dbReference type="InterPro" id="IPR036259">
    <property type="entry name" value="MFS_trans_sf"/>
</dbReference>
<evidence type="ECO:0008006" key="5">
    <source>
        <dbReference type="Google" id="ProtNLM"/>
    </source>
</evidence>
<feature type="transmembrane region" description="Helical" evidence="2">
    <location>
        <begin position="199"/>
        <end position="227"/>
    </location>
</feature>
<sequence length="379" mass="44025">MNREYKQIIFLRLIYSIFKSFVLIFVNIYLWKTSKDIKSVAIFNSCNYIAAFLSFYIANRIALKNMKINYILSSISFISLFIITAILKENTYHYAPIIGFLGGCGDGMFFFNLNFFQANKLDKEAADKFISILGMVNKASSIITPLISGIVIEKYGFIYMIYTLVILLIIQFINVMFIPSSKIHSLGKLNFKRLKNKDFLKITMTNGILTPYWEFGIISYSIFLFSFSNKEGLTGMLNSGFSLLAILFYYLYIRLTEKVERKNLMFMGSLCLSIAMVFLIKPMFTGFLIYSFMIVIGDSFFSKPLVGIQLYITKKYSETMEDVFDNLILRVFFLTMGRVIFHALMYFFFTGYDSLIFKVLLFYNMLIPYVTYRLGESEV</sequence>
<proteinExistence type="predicted"/>
<feature type="transmembrane region" description="Helical" evidence="2">
    <location>
        <begin position="9"/>
        <end position="31"/>
    </location>
</feature>
<accession>A0A267MCU0</accession>
<feature type="transmembrane region" description="Helical" evidence="2">
    <location>
        <begin position="37"/>
        <end position="58"/>
    </location>
</feature>
<evidence type="ECO:0000313" key="3">
    <source>
        <dbReference type="EMBL" id="PAB57369.1"/>
    </source>
</evidence>
<dbReference type="Gene3D" id="1.20.1250.20">
    <property type="entry name" value="MFS general substrate transporter like domains"/>
    <property type="match status" value="1"/>
</dbReference>
<dbReference type="GO" id="GO:0005886">
    <property type="term" value="C:plasma membrane"/>
    <property type="evidence" value="ECO:0007669"/>
    <property type="project" value="UniProtKB-SubCell"/>
</dbReference>
<protein>
    <recommendedName>
        <fullName evidence="5">Major facilitator superfamily (MFS) profile domain-containing protein</fullName>
    </recommendedName>
</protein>
<feature type="transmembrane region" description="Helical" evidence="2">
    <location>
        <begin position="233"/>
        <end position="252"/>
    </location>
</feature>
<evidence type="ECO:0000256" key="2">
    <source>
        <dbReference type="SAM" id="Phobius"/>
    </source>
</evidence>